<comment type="caution">
    <text evidence="1">The sequence shown here is derived from an EMBL/GenBank/DDBJ whole genome shotgun (WGS) entry which is preliminary data.</text>
</comment>
<evidence type="ECO:0000313" key="1">
    <source>
        <dbReference type="EMBL" id="PDZ94005.1"/>
    </source>
</evidence>
<evidence type="ECO:0000313" key="2">
    <source>
        <dbReference type="Proteomes" id="UP000219922"/>
    </source>
</evidence>
<sequence length="124" mass="15028">MEAKDMNELNAAWQNHLEEYKLLVLFLEESIFINQSSIADILMNCKITHIKFMEDKRFGINRYKILGNFQDKEIFIYTYVTVIKRELQWRFEVLNNNRLLSRIVYSNEDKGFQLFSSFPWVNYI</sequence>
<protein>
    <submittedName>
        <fullName evidence="1">Uncharacterized protein</fullName>
    </submittedName>
</protein>
<reference evidence="1 2" key="1">
    <citation type="submission" date="2017-09" db="EMBL/GenBank/DDBJ databases">
        <title>Large-scale bioinformatics analysis of Bacillus genomes uncovers conserved roles of natural products in bacterial physiology.</title>
        <authorList>
            <consortium name="Agbiome Team Llc"/>
            <person name="Bleich R.M."/>
            <person name="Grubbs K.J."/>
            <person name="Santa Maria K.C."/>
            <person name="Allen S.E."/>
            <person name="Farag S."/>
            <person name="Shank E.A."/>
            <person name="Bowers A."/>
        </authorList>
    </citation>
    <scope>NUCLEOTIDE SEQUENCE [LARGE SCALE GENOMIC DNA]</scope>
    <source>
        <strain evidence="1 2">AFS092789</strain>
    </source>
</reference>
<organism evidence="1 2">
    <name type="scientific">Bacillus cereus</name>
    <dbReference type="NCBI Taxonomy" id="1396"/>
    <lineage>
        <taxon>Bacteria</taxon>
        <taxon>Bacillati</taxon>
        <taxon>Bacillota</taxon>
        <taxon>Bacilli</taxon>
        <taxon>Bacillales</taxon>
        <taxon>Bacillaceae</taxon>
        <taxon>Bacillus</taxon>
        <taxon>Bacillus cereus group</taxon>
    </lineage>
</organism>
<dbReference type="EMBL" id="NVMX01000293">
    <property type="protein sequence ID" value="PDZ94005.1"/>
    <property type="molecule type" value="Genomic_DNA"/>
</dbReference>
<accession>A0A9X6SRU6</accession>
<gene>
    <name evidence="1" type="ORF">CON36_36125</name>
</gene>
<dbReference type="Proteomes" id="UP000219922">
    <property type="component" value="Unassembled WGS sequence"/>
</dbReference>
<proteinExistence type="predicted"/>
<dbReference type="AlphaFoldDB" id="A0A9X6SRU6"/>
<dbReference type="RefSeq" id="WP_098007385.1">
    <property type="nucleotide sequence ID" value="NZ_NUJB01000007.1"/>
</dbReference>
<name>A0A9X6SRU6_BACCE</name>